<keyword evidence="5" id="KW-0028">Amino-acid biosynthesis</keyword>
<comment type="pathway">
    <text evidence="2">Amino-acid biosynthesis; L-histidine biosynthesis; L-histidine from 5-phospho-alpha-D-ribose 1-diphosphate: step 7/9.</text>
</comment>
<keyword evidence="6" id="KW-0808">Transferase</keyword>
<keyword evidence="4" id="KW-0032">Aminotransferase</keyword>
<dbReference type="Gene3D" id="3.90.1150.10">
    <property type="entry name" value="Aspartate Aminotransferase, domain 1"/>
    <property type="match status" value="1"/>
</dbReference>
<protein>
    <recommendedName>
        <fullName evidence="3">histidinol-phosphate transaminase</fullName>
        <ecNumber evidence="3">2.6.1.9</ecNumber>
    </recommendedName>
    <alternativeName>
        <fullName evidence="9">Imidazole acetol-phosphate transaminase</fullName>
    </alternativeName>
</protein>
<keyword evidence="8" id="KW-0368">Histidine biosynthesis</keyword>
<keyword evidence="7" id="KW-0663">Pyridoxal phosphate</keyword>
<evidence type="ECO:0000256" key="9">
    <source>
        <dbReference type="ARBA" id="ARBA00030262"/>
    </source>
</evidence>
<dbReference type="Pfam" id="PF00155">
    <property type="entry name" value="Aminotran_1_2"/>
    <property type="match status" value="1"/>
</dbReference>
<evidence type="ECO:0000313" key="13">
    <source>
        <dbReference type="EMBL" id="KAK4534636.1"/>
    </source>
</evidence>
<evidence type="ECO:0000259" key="12">
    <source>
        <dbReference type="Pfam" id="PF00155"/>
    </source>
</evidence>
<comment type="catalytic activity">
    <reaction evidence="10">
        <text>L-histidinol phosphate + 2-oxoglutarate = 3-(imidazol-4-yl)-2-oxopropyl phosphate + L-glutamate</text>
        <dbReference type="Rhea" id="RHEA:23744"/>
        <dbReference type="ChEBI" id="CHEBI:16810"/>
        <dbReference type="ChEBI" id="CHEBI:29985"/>
        <dbReference type="ChEBI" id="CHEBI:57766"/>
        <dbReference type="ChEBI" id="CHEBI:57980"/>
        <dbReference type="EC" id="2.6.1.9"/>
    </reaction>
</comment>
<dbReference type="HAMAP" id="MF_01023">
    <property type="entry name" value="HisC_aminotrans_2"/>
    <property type="match status" value="1"/>
</dbReference>
<evidence type="ECO:0000256" key="1">
    <source>
        <dbReference type="ARBA" id="ARBA00001933"/>
    </source>
</evidence>
<evidence type="ECO:0000256" key="7">
    <source>
        <dbReference type="ARBA" id="ARBA00022898"/>
    </source>
</evidence>
<evidence type="ECO:0000256" key="11">
    <source>
        <dbReference type="SAM" id="MobiDB-lite"/>
    </source>
</evidence>
<dbReference type="InterPro" id="IPR015422">
    <property type="entry name" value="PyrdxlP-dep_Trfase_small"/>
</dbReference>
<evidence type="ECO:0000256" key="5">
    <source>
        <dbReference type="ARBA" id="ARBA00022605"/>
    </source>
</evidence>
<dbReference type="InterPro" id="IPR015424">
    <property type="entry name" value="PyrdxlP-dep_Trfase"/>
</dbReference>
<dbReference type="PANTHER" id="PTHR42885">
    <property type="entry name" value="HISTIDINOL-PHOSPHATE AMINOTRANSFERASE-RELATED"/>
    <property type="match status" value="1"/>
</dbReference>
<accession>A0AAV9IR11</accession>
<dbReference type="GO" id="GO:0000105">
    <property type="term" value="P:L-histidine biosynthetic process"/>
    <property type="evidence" value="ECO:0007669"/>
    <property type="project" value="UniProtKB-KW"/>
</dbReference>
<proteinExistence type="inferred from homology"/>
<evidence type="ECO:0000256" key="6">
    <source>
        <dbReference type="ARBA" id="ARBA00022679"/>
    </source>
</evidence>
<evidence type="ECO:0000256" key="4">
    <source>
        <dbReference type="ARBA" id="ARBA00022576"/>
    </source>
</evidence>
<feature type="compositionally biased region" description="Polar residues" evidence="11">
    <location>
        <begin position="48"/>
        <end position="66"/>
    </location>
</feature>
<sequence length="485" mass="53813">MRALYNFLSASGAWRMDGRRRANRRGRERSPSGRRSCPNGTRGPLWAVNSSDQPIDTDATRVQSMDPSAPSGAFRPGQYIRPELVRMQPYVPILPYEVLARQLGRDPADIVKLDANENPYGPAPGVFQALASAPFLHIYPDPESTELRQALADFTGAPIEHLMVGHGADELIDLVFRLLIEPGKQQRIVNAPPTFGMYPFDADVNGAVVCTVWRREADGYRFPVEEVEALFADGDKVVNGSLSGGPRVIFVASPNNPDGSVLSDADLRRLLALPAVVVLDEAYAEFVDSEDTIDGAMLTDDAPVYSRIQWVQEHRNLIVLRTFSKWAGLAGLRVGYGAFPLELIEQLWKIKQPYNVNAAGQIAAKVSLSERADLFHKVARLKAERARFFQVMAERHASWMRLYPSQSNFVLCRVLRHPRPESSLGTDAGSSAPARALRDFLRDRGILIRYYSSPGLEDCIRVSMGTPAQMDRLYTALDEFLDGGD</sequence>
<organism evidence="13 14">
    <name type="scientific">Cyanidium caldarium</name>
    <name type="common">Red alga</name>
    <dbReference type="NCBI Taxonomy" id="2771"/>
    <lineage>
        <taxon>Eukaryota</taxon>
        <taxon>Rhodophyta</taxon>
        <taxon>Bangiophyceae</taxon>
        <taxon>Cyanidiales</taxon>
        <taxon>Cyanidiaceae</taxon>
        <taxon>Cyanidium</taxon>
    </lineage>
</organism>
<evidence type="ECO:0000256" key="2">
    <source>
        <dbReference type="ARBA" id="ARBA00005011"/>
    </source>
</evidence>
<feature type="domain" description="Aminotransferase class I/classII large" evidence="12">
    <location>
        <begin position="109"/>
        <end position="477"/>
    </location>
</feature>
<comment type="cofactor">
    <cofactor evidence="1">
        <name>pyridoxal 5'-phosphate</name>
        <dbReference type="ChEBI" id="CHEBI:597326"/>
    </cofactor>
</comment>
<dbReference type="InterPro" id="IPR015421">
    <property type="entry name" value="PyrdxlP-dep_Trfase_major"/>
</dbReference>
<evidence type="ECO:0000313" key="14">
    <source>
        <dbReference type="Proteomes" id="UP001301350"/>
    </source>
</evidence>
<reference evidence="13 14" key="1">
    <citation type="submission" date="2022-07" db="EMBL/GenBank/DDBJ databases">
        <title>Genome-wide signatures of adaptation to extreme environments.</title>
        <authorList>
            <person name="Cho C.H."/>
            <person name="Yoon H.S."/>
        </authorList>
    </citation>
    <scope>NUCLEOTIDE SEQUENCE [LARGE SCALE GENOMIC DNA]</scope>
    <source>
        <strain evidence="13 14">DBV 063 E5</strain>
    </source>
</reference>
<dbReference type="GO" id="GO:0030170">
    <property type="term" value="F:pyridoxal phosphate binding"/>
    <property type="evidence" value="ECO:0007669"/>
    <property type="project" value="InterPro"/>
</dbReference>
<dbReference type="EC" id="2.6.1.9" evidence="3"/>
<feature type="region of interest" description="Disordered" evidence="11">
    <location>
        <begin position="18"/>
        <end position="76"/>
    </location>
</feature>
<dbReference type="GO" id="GO:0004400">
    <property type="term" value="F:histidinol-phosphate transaminase activity"/>
    <property type="evidence" value="ECO:0007669"/>
    <property type="project" value="UniProtKB-EC"/>
</dbReference>
<dbReference type="InterPro" id="IPR005861">
    <property type="entry name" value="HisP_aminotrans"/>
</dbReference>
<evidence type="ECO:0000256" key="3">
    <source>
        <dbReference type="ARBA" id="ARBA00012748"/>
    </source>
</evidence>
<comment type="caution">
    <text evidence="13">The sequence shown here is derived from an EMBL/GenBank/DDBJ whole genome shotgun (WGS) entry which is preliminary data.</text>
</comment>
<keyword evidence="14" id="KW-1185">Reference proteome</keyword>
<dbReference type="Proteomes" id="UP001301350">
    <property type="component" value="Unassembled WGS sequence"/>
</dbReference>
<evidence type="ECO:0000256" key="8">
    <source>
        <dbReference type="ARBA" id="ARBA00023102"/>
    </source>
</evidence>
<evidence type="ECO:0000256" key="10">
    <source>
        <dbReference type="ARBA" id="ARBA00047481"/>
    </source>
</evidence>
<dbReference type="PANTHER" id="PTHR42885:SF2">
    <property type="entry name" value="HISTIDINOL-PHOSPHATE AMINOTRANSFERASE"/>
    <property type="match status" value="1"/>
</dbReference>
<dbReference type="InterPro" id="IPR004839">
    <property type="entry name" value="Aminotransferase_I/II_large"/>
</dbReference>
<dbReference type="SUPFAM" id="SSF53383">
    <property type="entry name" value="PLP-dependent transferases"/>
    <property type="match status" value="1"/>
</dbReference>
<gene>
    <name evidence="13" type="ORF">CDCA_CDCA02G0661</name>
</gene>
<name>A0AAV9IR11_CYACA</name>
<dbReference type="AlphaFoldDB" id="A0AAV9IR11"/>
<dbReference type="EMBL" id="JANCYW010000002">
    <property type="protein sequence ID" value="KAK4534636.1"/>
    <property type="molecule type" value="Genomic_DNA"/>
</dbReference>
<dbReference type="CDD" id="cd00609">
    <property type="entry name" value="AAT_like"/>
    <property type="match status" value="1"/>
</dbReference>
<dbReference type="Gene3D" id="3.40.640.10">
    <property type="entry name" value="Type I PLP-dependent aspartate aminotransferase-like (Major domain)"/>
    <property type="match status" value="1"/>
</dbReference>